<organism evidence="2 3">
    <name type="scientific">Fructilactobacillus sanfranciscensis (strain TMW 1.1304)</name>
    <name type="common">Lactobacillus sanfranciscensis</name>
    <dbReference type="NCBI Taxonomy" id="714313"/>
    <lineage>
        <taxon>Bacteria</taxon>
        <taxon>Bacillati</taxon>
        <taxon>Bacillota</taxon>
        <taxon>Bacilli</taxon>
        <taxon>Lactobacillales</taxon>
        <taxon>Lactobacillaceae</taxon>
        <taxon>Fructilactobacillus</taxon>
    </lineage>
</organism>
<dbReference type="Gene3D" id="1.10.3210.10">
    <property type="entry name" value="Hypothetical protein af1432"/>
    <property type="match status" value="1"/>
</dbReference>
<reference evidence="2 3" key="1">
    <citation type="journal article" date="2011" name="Microb. Cell Fact.">
        <title>Genomic analysis reveals Lactobacillus sanfranciscensis as stable element in traditional sourdoughs.</title>
        <authorList>
            <person name="Vogel R.F."/>
            <person name="Pavlovic M."/>
            <person name="Ehrmann M.A."/>
            <person name="Wiezer A."/>
            <person name="Liesegang H."/>
            <person name="Offschanka S."/>
            <person name="Voget S."/>
            <person name="Angelov A."/>
            <person name="Bocker G."/>
            <person name="Liebl W."/>
        </authorList>
    </citation>
    <scope>NUCLEOTIDE SEQUENCE [LARGE SCALE GENOMIC DNA]</scope>
    <source>
        <strain evidence="2 3">TMW 1.1304</strain>
    </source>
</reference>
<dbReference type="InterPro" id="IPR050135">
    <property type="entry name" value="dGTPase-like"/>
</dbReference>
<dbReference type="eggNOG" id="COG1078">
    <property type="taxonomic scope" value="Bacteria"/>
</dbReference>
<dbReference type="FunFam" id="1.10.3210.10:FF:000014">
    <property type="entry name" value="HD domain-containing protein"/>
    <property type="match status" value="1"/>
</dbReference>
<dbReference type="GO" id="GO:0008832">
    <property type="term" value="F:dGTPase activity"/>
    <property type="evidence" value="ECO:0007669"/>
    <property type="project" value="TreeGrafter"/>
</dbReference>
<keyword evidence="3" id="KW-1185">Reference proteome</keyword>
<name>G2KU40_FRUST</name>
<dbReference type="SMART" id="SM00471">
    <property type="entry name" value="HDc"/>
    <property type="match status" value="1"/>
</dbReference>
<protein>
    <submittedName>
        <fullName evidence="2">Uncharacterized protein ywfO</fullName>
    </submittedName>
</protein>
<dbReference type="InterPro" id="IPR045509">
    <property type="entry name" value="HD_assoc_2"/>
</dbReference>
<dbReference type="EMBL" id="CP002461">
    <property type="protein sequence ID" value="AEN98855.1"/>
    <property type="molecule type" value="Genomic_DNA"/>
</dbReference>
<dbReference type="Pfam" id="PF19276">
    <property type="entry name" value="HD_assoc_2"/>
    <property type="match status" value="1"/>
</dbReference>
<evidence type="ECO:0000313" key="3">
    <source>
        <dbReference type="Proteomes" id="UP000001285"/>
    </source>
</evidence>
<sequence length="475" mass="55151">MLTIYAIIVIINKCRRYAMGYYSTSLEQEKVIRDPVHSHIYIQDQIIMDLINTKEFQRLRRIHQLGTTSQTFPGAEHTRFTHSLGVYEIVRRICNQFQRNYPTKTPGDGLWDDSERIVAECAGLLHDIGHGAYSHTFEHIFHTNHEQITQAIITNPETEVNQVLCKVGPNFPNRVASVINKTYDNQQVVQMISSQCDADRMDYLLRDSYFTGVQYGKFDLDRILQVMRPYQGGICFKMSGLHAIEYYIVSRFQMYLQVYFHPISRSMEVILAHLLLRTKELAESSTKLENFNPTLLMPFLEGTFDPSRDLETYLKLDDGVLNTYFSMWCDTPDSILSDLSNRFVNRKPFKSAIFTQETKDVLPKLRKLIEAAGFNPEYYTATDNSYNQPYDVYNPESKHPNAQIELMQKDGSLVELSKASLLVRTITGKDVGDSRFFFPKEMLQTDANVELFKPIYDNFQRYINNDTIINLKENQ</sequence>
<dbReference type="STRING" id="714313.LSA_04070"/>
<accession>G2KU40</accession>
<dbReference type="AlphaFoldDB" id="G2KU40"/>
<dbReference type="HOGENOM" id="CLU_026821_0_0_9"/>
<dbReference type="PANTHER" id="PTHR11373">
    <property type="entry name" value="DEOXYNUCLEOSIDE TRIPHOSPHATE TRIPHOSPHOHYDROLASE"/>
    <property type="match status" value="1"/>
</dbReference>
<dbReference type="SUPFAM" id="SSF109604">
    <property type="entry name" value="HD-domain/PDEase-like"/>
    <property type="match status" value="1"/>
</dbReference>
<proteinExistence type="predicted"/>
<dbReference type="CDD" id="cd00077">
    <property type="entry name" value="HDc"/>
    <property type="match status" value="1"/>
</dbReference>
<gene>
    <name evidence="2" type="primary">ywfO</name>
    <name evidence="2" type="ordered locus">LSA_04070</name>
</gene>
<dbReference type="KEGG" id="lsn:LSA_04070"/>
<dbReference type="InterPro" id="IPR003607">
    <property type="entry name" value="HD/PDEase_dom"/>
</dbReference>
<evidence type="ECO:0000313" key="2">
    <source>
        <dbReference type="EMBL" id="AEN98855.1"/>
    </source>
</evidence>
<dbReference type="GO" id="GO:0006203">
    <property type="term" value="P:dGTP catabolic process"/>
    <property type="evidence" value="ECO:0007669"/>
    <property type="project" value="TreeGrafter"/>
</dbReference>
<dbReference type="Pfam" id="PF01966">
    <property type="entry name" value="HD"/>
    <property type="match status" value="1"/>
</dbReference>
<dbReference type="Proteomes" id="UP000001285">
    <property type="component" value="Chromosome"/>
</dbReference>
<dbReference type="InterPro" id="IPR006674">
    <property type="entry name" value="HD_domain"/>
</dbReference>
<evidence type="ECO:0000259" key="1">
    <source>
        <dbReference type="SMART" id="SM00471"/>
    </source>
</evidence>
<dbReference type="PANTHER" id="PTHR11373:SF4">
    <property type="entry name" value="DEOXYNUCLEOSIDE TRIPHOSPHATE TRIPHOSPHOHYDROLASE SAMHD1"/>
    <property type="match status" value="1"/>
</dbReference>
<feature type="domain" description="HD/PDEase" evidence="1">
    <location>
        <begin position="75"/>
        <end position="213"/>
    </location>
</feature>